<evidence type="ECO:0000256" key="1">
    <source>
        <dbReference type="ARBA" id="ARBA00006354"/>
    </source>
</evidence>
<accession>A0A249KGA9</accession>
<feature type="domain" description="AAA+ ATPase" evidence="4">
    <location>
        <begin position="211"/>
        <end position="395"/>
    </location>
</feature>
<dbReference type="SUPFAM" id="SSF54211">
    <property type="entry name" value="Ribosomal protein S5 domain 2-like"/>
    <property type="match status" value="1"/>
</dbReference>
<dbReference type="Pfam" id="PF13541">
    <property type="entry name" value="ChlI"/>
    <property type="match status" value="1"/>
</dbReference>
<dbReference type="Pfam" id="PF13335">
    <property type="entry name" value="Mg_chelatase_C"/>
    <property type="match status" value="1"/>
</dbReference>
<name>A0A249KGA9_9ACTN</name>
<dbReference type="KEGG" id="psuf:A1sIA56_02480"/>
<dbReference type="GO" id="GO:0005524">
    <property type="term" value="F:ATP binding"/>
    <property type="evidence" value="ECO:0007669"/>
    <property type="project" value="UniProtKB-KW"/>
</dbReference>
<dbReference type="InterPro" id="IPR027417">
    <property type="entry name" value="P-loop_NTPase"/>
</dbReference>
<dbReference type="PRINTS" id="PR01657">
    <property type="entry name" value="MCMFAMILY"/>
</dbReference>
<gene>
    <name evidence="5" type="ORF">A1sIA56_02480</name>
</gene>
<keyword evidence="6" id="KW-1185">Reference proteome</keyword>
<evidence type="ECO:0000259" key="4">
    <source>
        <dbReference type="SMART" id="SM00382"/>
    </source>
</evidence>
<dbReference type="Gene3D" id="3.30.230.10">
    <property type="match status" value="1"/>
</dbReference>
<keyword evidence="2" id="KW-0547">Nucleotide-binding</keyword>
<dbReference type="InterPro" id="IPR003593">
    <property type="entry name" value="AAA+_ATPase"/>
</dbReference>
<dbReference type="AlphaFoldDB" id="A0A249KGA9"/>
<dbReference type="GO" id="GO:0003677">
    <property type="term" value="F:DNA binding"/>
    <property type="evidence" value="ECO:0007669"/>
    <property type="project" value="InterPro"/>
</dbReference>
<dbReference type="NCBIfam" id="TIGR00368">
    <property type="entry name" value="YifB family Mg chelatase-like AAA ATPase"/>
    <property type="match status" value="1"/>
</dbReference>
<dbReference type="SMART" id="SM00382">
    <property type="entry name" value="AAA"/>
    <property type="match status" value="1"/>
</dbReference>
<dbReference type="InterPro" id="IPR014721">
    <property type="entry name" value="Ribsml_uS5_D2-typ_fold_subgr"/>
</dbReference>
<dbReference type="OrthoDB" id="9813147at2"/>
<dbReference type="EMBL" id="CP016773">
    <property type="protein sequence ID" value="ASY15786.1"/>
    <property type="molecule type" value="Genomic_DNA"/>
</dbReference>
<dbReference type="Pfam" id="PF01078">
    <property type="entry name" value="Mg_chelatase"/>
    <property type="match status" value="1"/>
</dbReference>
<dbReference type="InterPro" id="IPR004482">
    <property type="entry name" value="Mg_chelat-rel"/>
</dbReference>
<dbReference type="InterPro" id="IPR025158">
    <property type="entry name" value="Mg_chelat-rel_C"/>
</dbReference>
<dbReference type="Gene3D" id="3.40.50.300">
    <property type="entry name" value="P-loop containing nucleotide triphosphate hydrolases"/>
    <property type="match status" value="1"/>
</dbReference>
<dbReference type="PANTHER" id="PTHR32039">
    <property type="entry name" value="MAGNESIUM-CHELATASE SUBUNIT CHLI"/>
    <property type="match status" value="1"/>
</dbReference>
<dbReference type="PANTHER" id="PTHR32039:SF7">
    <property type="entry name" value="COMPETENCE PROTEIN COMM"/>
    <property type="match status" value="1"/>
</dbReference>
<proteinExistence type="inferred from homology"/>
<dbReference type="RefSeq" id="WP_095673381.1">
    <property type="nucleotide sequence ID" value="NZ_CP016773.1"/>
</dbReference>
<keyword evidence="3" id="KW-0067">ATP-binding</keyword>
<dbReference type="InterPro" id="IPR000523">
    <property type="entry name" value="Mg_chelatse_chII-like_cat_dom"/>
</dbReference>
<evidence type="ECO:0000256" key="2">
    <source>
        <dbReference type="ARBA" id="ARBA00022741"/>
    </source>
</evidence>
<dbReference type="InterPro" id="IPR045006">
    <property type="entry name" value="CHLI-like"/>
</dbReference>
<evidence type="ECO:0000313" key="6">
    <source>
        <dbReference type="Proteomes" id="UP000217215"/>
    </source>
</evidence>
<sequence length="506" mass="54301">MSIGQTQSIALLGLTGSVVEIEVDISDGIPMYSLLGLPDAALQESRDRVRAAISNCNEVWPNRKVTVSLSPAWLPKSGSSFDLSIALAILIAHGTAPQEPFASMVVLGELALDGKVRSVRGVLPALIAAYKSGITRAIVPAANRSEAALMTQMQILTFESLREVLLWGRTGEHPVAQELDLEKTDVDEYLDFADVAGQTKARFAAEVAASGGHHLLLIGPPGTGKTMIASRIPTILPSLTIDQALEVTAVHSISGALGSRSPMSLIAPIVSPHHTASRASIVGGGSHVIKPGACSLAHHGVLFIDEAPECAIGVLDSLRQPLESGTITIARSVGNITFPAHFLLVLAANPCPCGKYTGKGRNCTCSSVQVRRYLGKLSGPLMDRIDMRVQVDPVSRVEMAQTDLGENSAEIRARVIKARKAAADRFSNDPWQLNAQIPSRELRGKYRPQRDAMNFLHDELDRERITARGLHKVIRLSWTLSDLAGHTVPTLDDVERAHSLREGTDL</sequence>
<comment type="similarity">
    <text evidence="1">Belongs to the Mg-chelatase subunits D/I family. ComM subfamily.</text>
</comment>
<reference evidence="5 6" key="1">
    <citation type="submission" date="2016-07" db="EMBL/GenBank/DDBJ databases">
        <title>High microdiversification within the ubiquitous acI lineage of Actinobacteria.</title>
        <authorList>
            <person name="Neuenschwander S.M."/>
            <person name="Salcher M."/>
            <person name="Ghai R."/>
            <person name="Pernthaler J."/>
        </authorList>
    </citation>
    <scope>NUCLEOTIDE SEQUENCE [LARGE SCALE GENOMIC DNA]</scope>
    <source>
        <strain evidence="5">MMS-IA-56</strain>
    </source>
</reference>
<protein>
    <submittedName>
        <fullName evidence="5">Magnesium chelatase family protein</fullName>
    </submittedName>
</protein>
<organism evidence="5 6">
    <name type="scientific">Candidatus Planktophila sulfonica</name>
    <dbReference type="NCBI Taxonomy" id="1884904"/>
    <lineage>
        <taxon>Bacteria</taxon>
        <taxon>Bacillati</taxon>
        <taxon>Actinomycetota</taxon>
        <taxon>Actinomycetes</taxon>
        <taxon>Candidatus Nanopelagicales</taxon>
        <taxon>Candidatus Nanopelagicaceae</taxon>
        <taxon>Candidatus Planktophila</taxon>
    </lineage>
</organism>
<evidence type="ECO:0000256" key="3">
    <source>
        <dbReference type="ARBA" id="ARBA00022840"/>
    </source>
</evidence>
<dbReference type="Proteomes" id="UP000217215">
    <property type="component" value="Chromosome"/>
</dbReference>
<dbReference type="InterPro" id="IPR020568">
    <property type="entry name" value="Ribosomal_Su5_D2-typ_SF"/>
</dbReference>
<dbReference type="InterPro" id="IPR001208">
    <property type="entry name" value="MCM_dom"/>
</dbReference>
<dbReference type="SUPFAM" id="SSF52540">
    <property type="entry name" value="P-loop containing nucleoside triphosphate hydrolases"/>
    <property type="match status" value="1"/>
</dbReference>
<evidence type="ECO:0000313" key="5">
    <source>
        <dbReference type="EMBL" id="ASY15786.1"/>
    </source>
</evidence>